<dbReference type="EMBL" id="LSMT01000406">
    <property type="protein sequence ID" value="PFX18519.1"/>
    <property type="molecule type" value="Genomic_DNA"/>
</dbReference>
<accession>A0A2B4RP06</accession>
<dbReference type="AlphaFoldDB" id="A0A2B4RP06"/>
<protein>
    <submittedName>
        <fullName evidence="1">Uncharacterized protein</fullName>
    </submittedName>
</protein>
<comment type="caution">
    <text evidence="1">The sequence shown here is derived from an EMBL/GenBank/DDBJ whole genome shotgun (WGS) entry which is preliminary data.</text>
</comment>
<name>A0A2B4RP06_STYPI</name>
<reference evidence="2" key="1">
    <citation type="journal article" date="2017" name="bioRxiv">
        <title>Comparative analysis of the genomes of Stylophora pistillata and Acropora digitifera provides evidence for extensive differences between species of corals.</title>
        <authorList>
            <person name="Voolstra C.R."/>
            <person name="Li Y."/>
            <person name="Liew Y.J."/>
            <person name="Baumgarten S."/>
            <person name="Zoccola D."/>
            <person name="Flot J.-F."/>
            <person name="Tambutte S."/>
            <person name="Allemand D."/>
            <person name="Aranda M."/>
        </authorList>
    </citation>
    <scope>NUCLEOTIDE SEQUENCE [LARGE SCALE GENOMIC DNA]</scope>
</reference>
<evidence type="ECO:0000313" key="1">
    <source>
        <dbReference type="EMBL" id="PFX18519.1"/>
    </source>
</evidence>
<dbReference type="Proteomes" id="UP000225706">
    <property type="component" value="Unassembled WGS sequence"/>
</dbReference>
<organism evidence="1 2">
    <name type="scientific">Stylophora pistillata</name>
    <name type="common">Smooth cauliflower coral</name>
    <dbReference type="NCBI Taxonomy" id="50429"/>
    <lineage>
        <taxon>Eukaryota</taxon>
        <taxon>Metazoa</taxon>
        <taxon>Cnidaria</taxon>
        <taxon>Anthozoa</taxon>
        <taxon>Hexacorallia</taxon>
        <taxon>Scleractinia</taxon>
        <taxon>Astrocoeniina</taxon>
        <taxon>Pocilloporidae</taxon>
        <taxon>Stylophora</taxon>
    </lineage>
</organism>
<gene>
    <name evidence="1" type="ORF">AWC38_SpisGene17103</name>
</gene>
<proteinExistence type="predicted"/>
<keyword evidence="2" id="KW-1185">Reference proteome</keyword>
<sequence length="117" mass="13251">MKLHPNDELGCQAETKMSLINNLSSTHWQEVENSSSDGLEFKEYMITRSQKDGSVYKYAVRATDDNDAPPRIFHLEGGDERKDPLKEYRTLEIVTRADGNKVYITGIRNGGDCVVKI</sequence>
<evidence type="ECO:0000313" key="2">
    <source>
        <dbReference type="Proteomes" id="UP000225706"/>
    </source>
</evidence>